<reference evidence="4" key="1">
    <citation type="submission" date="2023-03" db="EMBL/GenBank/DDBJ databases">
        <title>Actinoallomurus iriomotensis NBRC 103684.</title>
        <authorList>
            <person name="Ichikawa N."/>
            <person name="Sato H."/>
            <person name="Tonouchi N."/>
        </authorList>
    </citation>
    <scope>NUCLEOTIDE SEQUENCE</scope>
    <source>
        <strain evidence="4">NBRC 103684</strain>
    </source>
</reference>
<dbReference type="GO" id="GO:0006313">
    <property type="term" value="P:DNA transposition"/>
    <property type="evidence" value="ECO:0007669"/>
    <property type="project" value="InterPro"/>
</dbReference>
<keyword evidence="5" id="KW-1185">Reference proteome</keyword>
<dbReference type="AlphaFoldDB" id="A0A9W6W4X8"/>
<dbReference type="Proteomes" id="UP001165074">
    <property type="component" value="Unassembled WGS sequence"/>
</dbReference>
<dbReference type="InterPro" id="IPR047650">
    <property type="entry name" value="Transpos_IS110"/>
</dbReference>
<evidence type="ECO:0000259" key="2">
    <source>
        <dbReference type="Pfam" id="PF01548"/>
    </source>
</evidence>
<proteinExistence type="predicted"/>
<sequence length="440" mass="48093">MERAWAGVDIGREHHHVAVVDIDGERVLSRRIANDEAALLEMIGQVLALAGRVTWAIDLHGSESALLLALLLDHGQNVVYVPGMTVNRAAEGYRGAGKTDAKDALIIADQARMRLDLTVLDADDELIVELRLLVARRRDLAADRTRAVNRLHDQVLAICPALQRALDLTNRGPLVLLTGFQTPAALREIGVAGLTEWLRVRRVRGAAALAAKAVTSAKSQMRALPGEQMAARLVAQLAEGVITLTEQIKDIDQLIEDRFHRHLSAEVITSLPGIGVLLGAEFLAATGGDMDRFGSADKLAGFAGVTPVPRDSGRVSGNLHRPQRYNRALQRVFYTSAPISVRCCPDSRRFYDRKRAEGKRHTQAVLALVPDAASTSCGPCCAMDASTNSRPRSLLRLDNVIESRRRPDVPDRTRGEARHRLPPPPTRDVRAVTHHQESLV</sequence>
<feature type="domain" description="Transposase IS110-like N-terminal" evidence="2">
    <location>
        <begin position="6"/>
        <end position="160"/>
    </location>
</feature>
<dbReference type="InterPro" id="IPR002525">
    <property type="entry name" value="Transp_IS110-like_N"/>
</dbReference>
<feature type="region of interest" description="Disordered" evidence="1">
    <location>
        <begin position="404"/>
        <end position="440"/>
    </location>
</feature>
<comment type="caution">
    <text evidence="4">The sequence shown here is derived from an EMBL/GenBank/DDBJ whole genome shotgun (WGS) entry which is preliminary data.</text>
</comment>
<protein>
    <submittedName>
        <fullName evidence="4">IS110 family transposase</fullName>
    </submittedName>
</protein>
<dbReference type="InterPro" id="IPR003346">
    <property type="entry name" value="Transposase_20"/>
</dbReference>
<evidence type="ECO:0000313" key="4">
    <source>
        <dbReference type="EMBL" id="GLY90427.1"/>
    </source>
</evidence>
<organism evidence="4 5">
    <name type="scientific">Actinoallomurus iriomotensis</name>
    <dbReference type="NCBI Taxonomy" id="478107"/>
    <lineage>
        <taxon>Bacteria</taxon>
        <taxon>Bacillati</taxon>
        <taxon>Actinomycetota</taxon>
        <taxon>Actinomycetes</taxon>
        <taxon>Streptosporangiales</taxon>
        <taxon>Thermomonosporaceae</taxon>
        <taxon>Actinoallomurus</taxon>
    </lineage>
</organism>
<evidence type="ECO:0000259" key="3">
    <source>
        <dbReference type="Pfam" id="PF02371"/>
    </source>
</evidence>
<dbReference type="GO" id="GO:0004803">
    <property type="term" value="F:transposase activity"/>
    <property type="evidence" value="ECO:0007669"/>
    <property type="project" value="InterPro"/>
</dbReference>
<name>A0A9W6W4X8_9ACTN</name>
<evidence type="ECO:0000256" key="1">
    <source>
        <dbReference type="SAM" id="MobiDB-lite"/>
    </source>
</evidence>
<feature type="compositionally biased region" description="Basic and acidic residues" evidence="1">
    <location>
        <begin position="404"/>
        <end position="419"/>
    </location>
</feature>
<dbReference type="Pfam" id="PF01548">
    <property type="entry name" value="DEDD_Tnp_IS110"/>
    <property type="match status" value="1"/>
</dbReference>
<accession>A0A9W6W4X8</accession>
<evidence type="ECO:0000313" key="5">
    <source>
        <dbReference type="Proteomes" id="UP001165074"/>
    </source>
</evidence>
<dbReference type="PANTHER" id="PTHR33055">
    <property type="entry name" value="TRANSPOSASE FOR INSERTION SEQUENCE ELEMENT IS1111A"/>
    <property type="match status" value="1"/>
</dbReference>
<gene>
    <name evidence="4" type="ORF">Airi02_083560</name>
</gene>
<feature type="domain" description="Transposase IS116/IS110/IS902 C-terminal" evidence="3">
    <location>
        <begin position="266"/>
        <end position="351"/>
    </location>
</feature>
<dbReference type="PANTHER" id="PTHR33055:SF3">
    <property type="entry name" value="PUTATIVE TRANSPOSASE FOR IS117-RELATED"/>
    <property type="match status" value="1"/>
</dbReference>
<feature type="compositionally biased region" description="Basic and acidic residues" evidence="1">
    <location>
        <begin position="427"/>
        <end position="440"/>
    </location>
</feature>
<dbReference type="EMBL" id="BSTK01000016">
    <property type="protein sequence ID" value="GLY90427.1"/>
    <property type="molecule type" value="Genomic_DNA"/>
</dbReference>
<dbReference type="GO" id="GO:0003677">
    <property type="term" value="F:DNA binding"/>
    <property type="evidence" value="ECO:0007669"/>
    <property type="project" value="InterPro"/>
</dbReference>
<dbReference type="NCBIfam" id="NF033542">
    <property type="entry name" value="transpos_IS110"/>
    <property type="match status" value="1"/>
</dbReference>
<dbReference type="Pfam" id="PF02371">
    <property type="entry name" value="Transposase_20"/>
    <property type="match status" value="1"/>
</dbReference>